<comment type="similarity">
    <text evidence="3 10">Belongs to the PIGX family.</text>
</comment>
<feature type="transmembrane region" description="Helical" evidence="10">
    <location>
        <begin position="468"/>
        <end position="490"/>
    </location>
</feature>
<evidence type="ECO:0000313" key="12">
    <source>
        <dbReference type="Proteomes" id="UP001143981"/>
    </source>
</evidence>
<keyword evidence="8 10" id="KW-0472">Membrane</keyword>
<dbReference type="GO" id="GO:0008233">
    <property type="term" value="F:peptidase activity"/>
    <property type="evidence" value="ECO:0007669"/>
    <property type="project" value="UniProtKB-KW"/>
</dbReference>
<dbReference type="Pfam" id="PF08320">
    <property type="entry name" value="PIG-X"/>
    <property type="match status" value="1"/>
</dbReference>
<organism evidence="11 12">
    <name type="scientific">Coemansia biformis</name>
    <dbReference type="NCBI Taxonomy" id="1286918"/>
    <lineage>
        <taxon>Eukaryota</taxon>
        <taxon>Fungi</taxon>
        <taxon>Fungi incertae sedis</taxon>
        <taxon>Zoopagomycota</taxon>
        <taxon>Kickxellomycotina</taxon>
        <taxon>Kickxellomycetes</taxon>
        <taxon>Kickxellales</taxon>
        <taxon>Kickxellaceae</taxon>
        <taxon>Coemansia</taxon>
    </lineage>
</organism>
<accession>A0A9W8CXS8</accession>
<evidence type="ECO:0000256" key="10">
    <source>
        <dbReference type="RuleBase" id="RU366056"/>
    </source>
</evidence>
<evidence type="ECO:0000256" key="1">
    <source>
        <dbReference type="ARBA" id="ARBA00004389"/>
    </source>
</evidence>
<keyword evidence="9" id="KW-0325">Glycoprotein</keyword>
<keyword evidence="7 10" id="KW-1133">Transmembrane helix</keyword>
<dbReference type="PANTHER" id="PTHR28650">
    <property type="entry name" value="PHOSPHATIDYLINOSITOL-GLYCAN BIOSYNTHESIS CLASS X PROTEIN"/>
    <property type="match status" value="1"/>
</dbReference>
<sequence length="497" mass="52746">MTTSGSAGDGWSFGSAGGSWHVWSYGAALDRAGLPPWPADMEEARVVLSTEMCRPAAAQSIPPAPFMPPRDLEHCGTHTIATARDSVPRGAPMAAARAQMRQWLSAFAGWGPVAPEPVALGPAAFVELGAASIYHFRAHSAATLGLRRGQPLDLATLAAGACRGLGALPAPAVTHHGARWLDNYRLEVRLRRTAHGRVQASVQIISLLPPAPDIVIEPLANTTSRIAWLGPTKDADAFMLTAGQARPSALRVPGELYARDPALFAGEVSARTANFASFHPELVVAASVQLPPGLERDVCRLATVAVLPRTYFFDPYQLRQLHDEDRLGAAYSHYGPTELELPAESLGNWGSALVLTRAVPEQQLTMTIPIHARYRLLPIDEPTVGYHGEPAGGTHVDQTLPPPLAAVVCAAPDASPTAPGNDSILDKLHVRLALFDELGLVPAASLMVAADTDTLLRMPVPSAQHASLIQASTVVLLFAGALITLHSVYLKARSMQI</sequence>
<dbReference type="GO" id="GO:0006506">
    <property type="term" value="P:GPI anchor biosynthetic process"/>
    <property type="evidence" value="ECO:0007669"/>
    <property type="project" value="UniProtKB-KW"/>
</dbReference>
<keyword evidence="11" id="KW-0645">Protease</keyword>
<dbReference type="InterPro" id="IPR013233">
    <property type="entry name" value="PIG-X/PBN1"/>
</dbReference>
<dbReference type="Proteomes" id="UP001143981">
    <property type="component" value="Unassembled WGS sequence"/>
</dbReference>
<evidence type="ECO:0000256" key="7">
    <source>
        <dbReference type="ARBA" id="ARBA00022989"/>
    </source>
</evidence>
<comment type="caution">
    <text evidence="11">The sequence shown here is derived from an EMBL/GenBank/DDBJ whole genome shotgun (WGS) entry which is preliminary data.</text>
</comment>
<comment type="function">
    <text evidence="10">Required for proper folding and/or the stability of a subset of proteins in the endoplasmic reticulum. Component of glycosylphosphatidylinositol-mannosyltransferase 1 which transfers the first of the 4 mannoses in the GPI-anchor precursors during GPI-anchor biosynthesis. Probably acts by stabilizing the mannosyltransferase GPI14.</text>
</comment>
<evidence type="ECO:0000256" key="2">
    <source>
        <dbReference type="ARBA" id="ARBA00004687"/>
    </source>
</evidence>
<comment type="pathway">
    <text evidence="2 10">Glycolipid biosynthesis; glycosylphosphatidylinositol-anchor biosynthesis.</text>
</comment>
<keyword evidence="11" id="KW-0378">Hydrolase</keyword>
<proteinExistence type="inferred from homology"/>
<keyword evidence="6 10" id="KW-0256">Endoplasmic reticulum</keyword>
<evidence type="ECO:0000313" key="11">
    <source>
        <dbReference type="EMBL" id="KAJ1734764.1"/>
    </source>
</evidence>
<dbReference type="SMART" id="SM00780">
    <property type="entry name" value="PIG-X"/>
    <property type="match status" value="1"/>
</dbReference>
<evidence type="ECO:0000256" key="8">
    <source>
        <dbReference type="ARBA" id="ARBA00023136"/>
    </source>
</evidence>
<gene>
    <name evidence="11" type="primary">PBN1</name>
    <name evidence="11" type="ORF">LPJ61_000904</name>
</gene>
<dbReference type="GO" id="GO:0005789">
    <property type="term" value="C:endoplasmic reticulum membrane"/>
    <property type="evidence" value="ECO:0007669"/>
    <property type="project" value="UniProtKB-SubCell"/>
</dbReference>
<dbReference type="EMBL" id="JANBOI010000058">
    <property type="protein sequence ID" value="KAJ1734764.1"/>
    <property type="molecule type" value="Genomic_DNA"/>
</dbReference>
<dbReference type="GO" id="GO:0006508">
    <property type="term" value="P:proteolysis"/>
    <property type="evidence" value="ECO:0007669"/>
    <property type="project" value="UniProtKB-KW"/>
</dbReference>
<dbReference type="InterPro" id="IPR040039">
    <property type="entry name" value="PIGX"/>
</dbReference>
<evidence type="ECO:0000256" key="6">
    <source>
        <dbReference type="ARBA" id="ARBA00022824"/>
    </source>
</evidence>
<dbReference type="OrthoDB" id="5546453at2759"/>
<name>A0A9W8CXS8_9FUNG</name>
<dbReference type="PANTHER" id="PTHR28650:SF1">
    <property type="entry name" value="PHOSPHATIDYLINOSITOL-GLYCAN BIOSYNTHESIS CLASS X PROTEIN"/>
    <property type="match status" value="1"/>
</dbReference>
<keyword evidence="4 10" id="KW-0337">GPI-anchor biosynthesis</keyword>
<protein>
    <recommendedName>
        <fullName evidence="10">Protein PBN1</fullName>
    </recommendedName>
</protein>
<evidence type="ECO:0000256" key="4">
    <source>
        <dbReference type="ARBA" id="ARBA00022502"/>
    </source>
</evidence>
<reference evidence="11" key="1">
    <citation type="submission" date="2022-07" db="EMBL/GenBank/DDBJ databases">
        <title>Phylogenomic reconstructions and comparative analyses of Kickxellomycotina fungi.</title>
        <authorList>
            <person name="Reynolds N.K."/>
            <person name="Stajich J.E."/>
            <person name="Barry K."/>
            <person name="Grigoriev I.V."/>
            <person name="Crous P."/>
            <person name="Smith M.E."/>
        </authorList>
    </citation>
    <scope>NUCLEOTIDE SEQUENCE</scope>
    <source>
        <strain evidence="11">BCRC 34381</strain>
    </source>
</reference>
<dbReference type="AlphaFoldDB" id="A0A9W8CXS8"/>
<keyword evidence="5 10" id="KW-0812">Transmembrane</keyword>
<comment type="subcellular location">
    <subcellularLocation>
        <location evidence="1 10">Endoplasmic reticulum membrane</location>
        <topology evidence="1 10">Single-pass membrane protein</topology>
    </subcellularLocation>
</comment>
<evidence type="ECO:0000256" key="5">
    <source>
        <dbReference type="ARBA" id="ARBA00022692"/>
    </source>
</evidence>
<evidence type="ECO:0000256" key="9">
    <source>
        <dbReference type="ARBA" id="ARBA00023180"/>
    </source>
</evidence>
<evidence type="ECO:0000256" key="3">
    <source>
        <dbReference type="ARBA" id="ARBA00010345"/>
    </source>
</evidence>
<keyword evidence="12" id="KW-1185">Reference proteome</keyword>